<sequence length="280" mass="30661">MARAFDKAITGNFLMEVTPFLEGPARDLEEIKAKAECRRQEFQELKRALKGDGTRRKRGFLNEGGQLLNWLFGTATTKNLESVYSRIESFNKKGLEVVHLLQEQVTLLNATMGHLVEHESEIRALMAVPGQSVTLPTEGNETNRVLDWTAYVLHGWLTGLADAAIGRLSLLLRPPNVLAQALDSVRQALPQGWGLTAALQGGNGWIAYQEVRVEEVLANSNCVSYAGSHQKTGVDIPFVRGIGSIPGGITRSVAVRRVQLGRSPEICSLHAQCVPILKAD</sequence>
<protein>
    <submittedName>
        <fullName evidence="2">Uncharacterized protein</fullName>
    </submittedName>
</protein>
<evidence type="ECO:0000256" key="1">
    <source>
        <dbReference type="SAM" id="Coils"/>
    </source>
</evidence>
<feature type="coiled-coil region" evidence="1">
    <location>
        <begin position="25"/>
        <end position="52"/>
    </location>
</feature>
<gene>
    <name evidence="2" type="ORF">OUZ56_003448</name>
</gene>
<evidence type="ECO:0000313" key="3">
    <source>
        <dbReference type="Proteomes" id="UP001234178"/>
    </source>
</evidence>
<dbReference type="EMBL" id="JAOYFB010000036">
    <property type="protein sequence ID" value="KAK4021533.1"/>
    <property type="molecule type" value="Genomic_DNA"/>
</dbReference>
<organism evidence="2 3">
    <name type="scientific">Daphnia magna</name>
    <dbReference type="NCBI Taxonomy" id="35525"/>
    <lineage>
        <taxon>Eukaryota</taxon>
        <taxon>Metazoa</taxon>
        <taxon>Ecdysozoa</taxon>
        <taxon>Arthropoda</taxon>
        <taxon>Crustacea</taxon>
        <taxon>Branchiopoda</taxon>
        <taxon>Diplostraca</taxon>
        <taxon>Cladocera</taxon>
        <taxon>Anomopoda</taxon>
        <taxon>Daphniidae</taxon>
        <taxon>Daphnia</taxon>
    </lineage>
</organism>
<proteinExistence type="predicted"/>
<dbReference type="Proteomes" id="UP001234178">
    <property type="component" value="Unassembled WGS sequence"/>
</dbReference>
<accession>A0ABR0A920</accession>
<comment type="caution">
    <text evidence="2">The sequence shown here is derived from an EMBL/GenBank/DDBJ whole genome shotgun (WGS) entry which is preliminary data.</text>
</comment>
<name>A0ABR0A920_9CRUS</name>
<evidence type="ECO:0000313" key="2">
    <source>
        <dbReference type="EMBL" id="KAK4021533.1"/>
    </source>
</evidence>
<keyword evidence="1" id="KW-0175">Coiled coil</keyword>
<reference evidence="2 3" key="1">
    <citation type="journal article" date="2023" name="Nucleic Acids Res.">
        <title>The hologenome of Daphnia magna reveals possible DNA methylation and microbiome-mediated evolution of the host genome.</title>
        <authorList>
            <person name="Chaturvedi A."/>
            <person name="Li X."/>
            <person name="Dhandapani V."/>
            <person name="Marshall H."/>
            <person name="Kissane S."/>
            <person name="Cuenca-Cambronero M."/>
            <person name="Asole G."/>
            <person name="Calvet F."/>
            <person name="Ruiz-Romero M."/>
            <person name="Marangio P."/>
            <person name="Guigo R."/>
            <person name="Rago D."/>
            <person name="Mirbahai L."/>
            <person name="Eastwood N."/>
            <person name="Colbourne J.K."/>
            <person name="Zhou J."/>
            <person name="Mallon E."/>
            <person name="Orsini L."/>
        </authorList>
    </citation>
    <scope>NUCLEOTIDE SEQUENCE [LARGE SCALE GENOMIC DNA]</scope>
    <source>
        <strain evidence="2">LRV0_1</strain>
    </source>
</reference>
<keyword evidence="3" id="KW-1185">Reference proteome</keyword>